<reference evidence="2" key="1">
    <citation type="journal article" date="2020" name="bioRxiv">
        <title>A rank-normalized archaeal taxonomy based on genome phylogeny resolves widespread incomplete and uneven classifications.</title>
        <authorList>
            <person name="Rinke C."/>
            <person name="Chuvochina M."/>
            <person name="Mussig A.J."/>
            <person name="Chaumeil P.-A."/>
            <person name="Waite D.W."/>
            <person name="Whitman W.B."/>
            <person name="Parks D.H."/>
            <person name="Hugenholtz P."/>
        </authorList>
    </citation>
    <scope>NUCLEOTIDE SEQUENCE</scope>
    <source>
        <strain evidence="2">UBA10011</strain>
    </source>
</reference>
<organism evidence="2 4">
    <name type="scientific">Candidatus Iainarchaeum sp</name>
    <dbReference type="NCBI Taxonomy" id="3101447"/>
    <lineage>
        <taxon>Archaea</taxon>
        <taxon>Candidatus Iainarchaeota</taxon>
        <taxon>Candidatus Iainarchaeia</taxon>
        <taxon>Candidatus Iainarchaeales</taxon>
        <taxon>Candidatus Iainarchaeaceae</taxon>
        <taxon>Candidatus Iainarchaeum</taxon>
    </lineage>
</organism>
<feature type="transmembrane region" description="Helical" evidence="1">
    <location>
        <begin position="204"/>
        <end position="225"/>
    </location>
</feature>
<name>A0A7J4IY71_9ARCH</name>
<evidence type="ECO:0008006" key="5">
    <source>
        <dbReference type="Google" id="ProtNLM"/>
    </source>
</evidence>
<protein>
    <recommendedName>
        <fullName evidence="5">Glycerophosphoryl diester phosphodiesterase membrane domain-containing protein</fullName>
    </recommendedName>
</protein>
<dbReference type="Proteomes" id="UP000577419">
    <property type="component" value="Unassembled WGS sequence"/>
</dbReference>
<comment type="caution">
    <text evidence="2">The sequence shown here is derived from an EMBL/GenBank/DDBJ whole genome shotgun (WGS) entry which is preliminary data.</text>
</comment>
<accession>A0A7J4IY71</accession>
<feature type="transmembrane region" description="Helical" evidence="1">
    <location>
        <begin position="237"/>
        <end position="262"/>
    </location>
</feature>
<reference evidence="3" key="3">
    <citation type="submission" date="2021-05" db="EMBL/GenBank/DDBJ databases">
        <title>Protein family content uncovers lineage relationships and bacterial pathway maintenance mechanisms in DPANN archaea.</title>
        <authorList>
            <person name="Castelle C.J."/>
            <person name="Meheust R."/>
            <person name="Jaffe A.L."/>
            <person name="Seitz K."/>
            <person name="Gong X."/>
            <person name="Baker B.J."/>
            <person name="Banfield J.F."/>
        </authorList>
    </citation>
    <scope>NUCLEOTIDE SEQUENCE</scope>
    <source>
        <strain evidence="3">RIFCSPHIGHO2_01_FULL_GW2011_AR10_43_9</strain>
    </source>
</reference>
<dbReference type="Proteomes" id="UP000683213">
    <property type="component" value="Unassembled WGS sequence"/>
</dbReference>
<keyword evidence="1" id="KW-0472">Membrane</keyword>
<dbReference type="EMBL" id="JAGVWF010000011">
    <property type="protein sequence ID" value="MBS3058968.1"/>
    <property type="molecule type" value="Genomic_DNA"/>
</dbReference>
<feature type="transmembrane region" description="Helical" evidence="1">
    <location>
        <begin position="62"/>
        <end position="93"/>
    </location>
</feature>
<keyword evidence="1" id="KW-0812">Transmembrane</keyword>
<dbReference type="EMBL" id="DUFG01000025">
    <property type="protein sequence ID" value="HIH08747.1"/>
    <property type="molecule type" value="Genomic_DNA"/>
</dbReference>
<feature type="transmembrane region" description="Helical" evidence="1">
    <location>
        <begin position="114"/>
        <end position="145"/>
    </location>
</feature>
<evidence type="ECO:0000313" key="4">
    <source>
        <dbReference type="Proteomes" id="UP000577419"/>
    </source>
</evidence>
<proteinExistence type="predicted"/>
<gene>
    <name evidence="2" type="ORF">HA237_05270</name>
    <name evidence="3" type="ORF">J4224_00905</name>
</gene>
<sequence length="266" mass="29341">MFSALVQGLKDLALKPSILLPAIVFVLFNAVLAALSQDTILEFFYNVIFLEQLPYATNWVEFFYFFVMIYFWQLLALALVLFLAYTASFWMAFSYSAFVKNKGKTGAVASSTHALSRIGSAVSLAVFFGIVTLLYGFLLMVFFLLTSLPGENIVGGLGLLLFLLWLVFGVYLLVKLLFLPYIVGVEESKTKNAVEKAWQWSGKHFFGIIVVSLIVGIIANVIALAGSALSDFFGESLVAVAVVALFVSVSVAYSNLVFAHYYNSTR</sequence>
<evidence type="ECO:0000313" key="3">
    <source>
        <dbReference type="EMBL" id="MBS3058968.1"/>
    </source>
</evidence>
<reference evidence="3" key="2">
    <citation type="submission" date="2021-03" db="EMBL/GenBank/DDBJ databases">
        <authorList>
            <person name="Jaffe A."/>
        </authorList>
    </citation>
    <scope>NUCLEOTIDE SEQUENCE</scope>
    <source>
        <strain evidence="3">RIFCSPHIGHO2_01_FULL_GW2011_AR10_43_9</strain>
    </source>
</reference>
<feature type="transmembrane region" description="Helical" evidence="1">
    <location>
        <begin position="157"/>
        <end position="183"/>
    </location>
</feature>
<keyword evidence="1" id="KW-1133">Transmembrane helix</keyword>
<dbReference type="AlphaFoldDB" id="A0A7J4IY71"/>
<evidence type="ECO:0000256" key="1">
    <source>
        <dbReference type="SAM" id="Phobius"/>
    </source>
</evidence>
<evidence type="ECO:0000313" key="2">
    <source>
        <dbReference type="EMBL" id="HIH08747.1"/>
    </source>
</evidence>
<feature type="transmembrane region" description="Helical" evidence="1">
    <location>
        <begin position="12"/>
        <end position="35"/>
    </location>
</feature>